<dbReference type="AlphaFoldDB" id="A0A0U3FRL8"/>
<reference evidence="2 3" key="1">
    <citation type="submission" date="2013-11" db="EMBL/GenBank/DDBJ databases">
        <title>Comparative genomics of Ignicoccus.</title>
        <authorList>
            <person name="Podar M."/>
        </authorList>
    </citation>
    <scope>NUCLEOTIDE SEQUENCE [LARGE SCALE GENOMIC DNA]</scope>
    <source>
        <strain evidence="2 3">DSM 13165</strain>
    </source>
</reference>
<feature type="compositionally biased region" description="Basic and acidic residues" evidence="1">
    <location>
        <begin position="65"/>
        <end position="77"/>
    </location>
</feature>
<accession>A0A0U3FRL8</accession>
<dbReference type="EMBL" id="CP006867">
    <property type="protein sequence ID" value="ALU12503.1"/>
    <property type="molecule type" value="Genomic_DNA"/>
</dbReference>
<dbReference type="Proteomes" id="UP000060778">
    <property type="component" value="Chromosome"/>
</dbReference>
<proteinExistence type="predicted"/>
<dbReference type="KEGG" id="iis:EYM_04575"/>
<gene>
    <name evidence="2" type="ORF">EYM_04575</name>
</gene>
<keyword evidence="3" id="KW-1185">Reference proteome</keyword>
<sequence>MPGKCPFAKVKGVFKKRVVCSVINEEVNHLEYGCLTPNYSSCPIYLLKTKPTRSEVVVPEEEELVESHHADNSEKEIERMVNEHVKKSTEKFKNPLKGEVPRSCYDCVFFSPTTKRCVFLKAIVENPENPPCKEKLRKGSS</sequence>
<evidence type="ECO:0000313" key="2">
    <source>
        <dbReference type="EMBL" id="ALU12503.1"/>
    </source>
</evidence>
<dbReference type="RefSeq" id="WP_075049856.1">
    <property type="nucleotide sequence ID" value="NZ_CP006867.1"/>
</dbReference>
<protein>
    <submittedName>
        <fullName evidence="2">Uncharacterized protein</fullName>
    </submittedName>
</protein>
<evidence type="ECO:0000313" key="3">
    <source>
        <dbReference type="Proteomes" id="UP000060778"/>
    </source>
</evidence>
<feature type="region of interest" description="Disordered" evidence="1">
    <location>
        <begin position="58"/>
        <end position="77"/>
    </location>
</feature>
<dbReference type="GeneID" id="30680305"/>
<dbReference type="STRING" id="940295.EYM_04575"/>
<evidence type="ECO:0000256" key="1">
    <source>
        <dbReference type="SAM" id="MobiDB-lite"/>
    </source>
</evidence>
<name>A0A0U3FRL8_9CREN</name>
<dbReference type="OrthoDB" id="381808at2157"/>
<organism evidence="2 3">
    <name type="scientific">Ignicoccus islandicus DSM 13165</name>
    <dbReference type="NCBI Taxonomy" id="940295"/>
    <lineage>
        <taxon>Archaea</taxon>
        <taxon>Thermoproteota</taxon>
        <taxon>Thermoprotei</taxon>
        <taxon>Desulfurococcales</taxon>
        <taxon>Desulfurococcaceae</taxon>
        <taxon>Ignicoccus</taxon>
    </lineage>
</organism>